<evidence type="ECO:0000313" key="1">
    <source>
        <dbReference type="EMBL" id="KAJ8315078.1"/>
    </source>
</evidence>
<dbReference type="PROSITE" id="PS51221">
    <property type="entry name" value="TTL"/>
    <property type="match status" value="1"/>
</dbReference>
<proteinExistence type="predicted"/>
<sequence>MEETLPDPDAPLPELPKDRNIRIYINYRGFKENLTDPRFEVVDNIEEADIIWTTQHWKDYRKLSTEMPNKFINQFPNESVFTVKDLLAIVSRRAGESTDDVTIEPTPKWLPVTYNLQTELPKFVSYFQNREEKGLDNHWICKPWNLARGLDMHITNNIEHIVRLPDSGPKIACKYIEDPVLFYREEIGDVKFDIRYIVLLSSVKPLKLYAYKVFWLRFANRPFSLDHFEEYEKHFTVMNYAEGVKLKQVHYDEYIPMFESQYPAYSWKDVEV</sequence>
<dbReference type="InterPro" id="IPR027749">
    <property type="entry name" value="TTLL12"/>
</dbReference>
<dbReference type="PANTHER" id="PTHR46088:SF1">
    <property type="entry name" value="TUBULIN--TYROSINE LIGASE-LIKE PROTEIN 12"/>
    <property type="match status" value="1"/>
</dbReference>
<comment type="caution">
    <text evidence="1">The sequence shown here is derived from an EMBL/GenBank/DDBJ whole genome shotgun (WGS) entry which is preliminary data.</text>
</comment>
<protein>
    <recommendedName>
        <fullName evidence="3">Tubulin--tyrosine ligase-like protein 12</fullName>
    </recommendedName>
</protein>
<accession>A0ABQ9FCN4</accession>
<dbReference type="PANTHER" id="PTHR46088">
    <property type="entry name" value="TUBULIN--TYROSINE LIGASE-LIKE PROTEIN 12"/>
    <property type="match status" value="1"/>
</dbReference>
<dbReference type="EMBL" id="JARBDR010000337">
    <property type="protein sequence ID" value="KAJ8315078.1"/>
    <property type="molecule type" value="Genomic_DNA"/>
</dbReference>
<evidence type="ECO:0008006" key="3">
    <source>
        <dbReference type="Google" id="ProtNLM"/>
    </source>
</evidence>
<keyword evidence="2" id="KW-1185">Reference proteome</keyword>
<dbReference type="Gene3D" id="3.30.470.20">
    <property type="entry name" value="ATP-grasp fold, B domain"/>
    <property type="match status" value="1"/>
</dbReference>
<dbReference type="Proteomes" id="UP001217089">
    <property type="component" value="Unassembled WGS sequence"/>
</dbReference>
<gene>
    <name evidence="1" type="ORF">KUTeg_007228</name>
</gene>
<dbReference type="Pfam" id="PF03133">
    <property type="entry name" value="TTL"/>
    <property type="match status" value="1"/>
</dbReference>
<reference evidence="1 2" key="1">
    <citation type="submission" date="2022-12" db="EMBL/GenBank/DDBJ databases">
        <title>Chromosome-level genome of Tegillarca granosa.</title>
        <authorList>
            <person name="Kim J."/>
        </authorList>
    </citation>
    <scope>NUCLEOTIDE SEQUENCE [LARGE SCALE GENOMIC DNA]</scope>
    <source>
        <strain evidence="1">Teg-2019</strain>
        <tissue evidence="1">Adductor muscle</tissue>
    </source>
</reference>
<dbReference type="InterPro" id="IPR004344">
    <property type="entry name" value="TTL/TTLL_fam"/>
</dbReference>
<evidence type="ECO:0000313" key="2">
    <source>
        <dbReference type="Proteomes" id="UP001217089"/>
    </source>
</evidence>
<name>A0ABQ9FCN4_TEGGR</name>
<organism evidence="1 2">
    <name type="scientific">Tegillarca granosa</name>
    <name type="common">Malaysian cockle</name>
    <name type="synonym">Anadara granosa</name>
    <dbReference type="NCBI Taxonomy" id="220873"/>
    <lineage>
        <taxon>Eukaryota</taxon>
        <taxon>Metazoa</taxon>
        <taxon>Spiralia</taxon>
        <taxon>Lophotrochozoa</taxon>
        <taxon>Mollusca</taxon>
        <taxon>Bivalvia</taxon>
        <taxon>Autobranchia</taxon>
        <taxon>Pteriomorphia</taxon>
        <taxon>Arcoida</taxon>
        <taxon>Arcoidea</taxon>
        <taxon>Arcidae</taxon>
        <taxon>Tegillarca</taxon>
    </lineage>
</organism>